<comment type="caution">
    <text evidence="1">The sequence shown here is derived from an EMBL/GenBank/DDBJ whole genome shotgun (WGS) entry which is preliminary data.</text>
</comment>
<sequence length="424" mass="48634">MGVKFSHLWRSSFDVSTPTGCHLNLEMDTVPYDFVVRLMRLRLATFRRTGRKSTEKLGRNYGTIATEIASKDVDCEISVPGLFSDEPLSSDQKFACSPVFEGVVSGKNVNFDSIAEAQDILCFSVTVEEVQEFDDGITHDRFLKLMQLCRYARFRHLIIRCFPPQERNFQLGTIPNARSFFNCVTLIYQVDSPLFRDVLIAFSRTQKLELLKILDNDANDYFLEPARTFSRPSESPPPEWLHDVLLKMFYQSQLVDLQLHFSPSWMATIFCDIAVTRWIQSPETFPKTLMRSASGLGAPPLILFHKYDFSTISRGSAEADLAPYMQRTFHLPHPSERGWRLVMHVFTKNERMEQEDISDTEFCALASCYVIDFCFQDGEAASFWRHKRGTPITNGLVPCRSTSRKLFCAVVSVLLICFFIPPLR</sequence>
<dbReference type="EMBL" id="JAUCMV010000002">
    <property type="protein sequence ID" value="KAK0414439.1"/>
    <property type="molecule type" value="Genomic_DNA"/>
</dbReference>
<name>A0AA39LYY7_9BILA</name>
<organism evidence="1 2">
    <name type="scientific">Steinernema hermaphroditum</name>
    <dbReference type="NCBI Taxonomy" id="289476"/>
    <lineage>
        <taxon>Eukaryota</taxon>
        <taxon>Metazoa</taxon>
        <taxon>Ecdysozoa</taxon>
        <taxon>Nematoda</taxon>
        <taxon>Chromadorea</taxon>
        <taxon>Rhabditida</taxon>
        <taxon>Tylenchina</taxon>
        <taxon>Panagrolaimomorpha</taxon>
        <taxon>Strongyloidoidea</taxon>
        <taxon>Steinernematidae</taxon>
        <taxon>Steinernema</taxon>
    </lineage>
</organism>
<gene>
    <name evidence="1" type="ORF">QR680_011430</name>
</gene>
<dbReference type="Proteomes" id="UP001175271">
    <property type="component" value="Unassembled WGS sequence"/>
</dbReference>
<proteinExistence type="predicted"/>
<protein>
    <submittedName>
        <fullName evidence="1">Uncharacterized protein</fullName>
    </submittedName>
</protein>
<dbReference type="AlphaFoldDB" id="A0AA39LYY7"/>
<accession>A0AA39LYY7</accession>
<reference evidence="1" key="1">
    <citation type="submission" date="2023-06" db="EMBL/GenBank/DDBJ databases">
        <title>Genomic analysis of the entomopathogenic nematode Steinernema hermaphroditum.</title>
        <authorList>
            <person name="Schwarz E.M."/>
            <person name="Heppert J.K."/>
            <person name="Baniya A."/>
            <person name="Schwartz H.T."/>
            <person name="Tan C.-H."/>
            <person name="Antoshechkin I."/>
            <person name="Sternberg P.W."/>
            <person name="Goodrich-Blair H."/>
            <person name="Dillman A.R."/>
        </authorList>
    </citation>
    <scope>NUCLEOTIDE SEQUENCE</scope>
    <source>
        <strain evidence="1">PS9179</strain>
        <tissue evidence="1">Whole animal</tissue>
    </source>
</reference>
<keyword evidence="2" id="KW-1185">Reference proteome</keyword>
<evidence type="ECO:0000313" key="1">
    <source>
        <dbReference type="EMBL" id="KAK0414439.1"/>
    </source>
</evidence>
<evidence type="ECO:0000313" key="2">
    <source>
        <dbReference type="Proteomes" id="UP001175271"/>
    </source>
</evidence>